<comment type="catalytic activity">
    <reaction evidence="2">
        <text>2 GTP = 3',3'-c-di-GMP + 2 diphosphate</text>
        <dbReference type="Rhea" id="RHEA:24898"/>
        <dbReference type="ChEBI" id="CHEBI:33019"/>
        <dbReference type="ChEBI" id="CHEBI:37565"/>
        <dbReference type="ChEBI" id="CHEBI:58805"/>
        <dbReference type="EC" id="2.7.7.65"/>
    </reaction>
</comment>
<dbReference type="EC" id="2.7.7.65" evidence="1"/>
<dbReference type="NCBIfam" id="TIGR00254">
    <property type="entry name" value="GGDEF"/>
    <property type="match status" value="1"/>
</dbReference>
<evidence type="ECO:0000313" key="4">
    <source>
        <dbReference type="EMBL" id="NUZ08996.1"/>
    </source>
</evidence>
<dbReference type="CDD" id="cd01949">
    <property type="entry name" value="GGDEF"/>
    <property type="match status" value="1"/>
</dbReference>
<dbReference type="InterPro" id="IPR043128">
    <property type="entry name" value="Rev_trsase/Diguanyl_cyclase"/>
</dbReference>
<name>A0A7Y6NTD4_9BURK</name>
<reference evidence="4 5" key="1">
    <citation type="submission" date="2020-06" db="EMBL/GenBank/DDBJ databases">
        <title>Schlegella sp. ID0723 isolated from air conditioner.</title>
        <authorList>
            <person name="Kim D.Y."/>
            <person name="Kim D.-U."/>
        </authorList>
    </citation>
    <scope>NUCLEOTIDE SEQUENCE [LARGE SCALE GENOMIC DNA]</scope>
    <source>
        <strain evidence="4 5">ID0723</strain>
    </source>
</reference>
<dbReference type="SUPFAM" id="SSF55073">
    <property type="entry name" value="Nucleotide cyclase"/>
    <property type="match status" value="1"/>
</dbReference>
<accession>A0A7Y6NTD4</accession>
<dbReference type="PANTHER" id="PTHR45138">
    <property type="entry name" value="REGULATORY COMPONENTS OF SENSORY TRANSDUCTION SYSTEM"/>
    <property type="match status" value="1"/>
</dbReference>
<dbReference type="GO" id="GO:0043709">
    <property type="term" value="P:cell adhesion involved in single-species biofilm formation"/>
    <property type="evidence" value="ECO:0007669"/>
    <property type="project" value="TreeGrafter"/>
</dbReference>
<evidence type="ECO:0000259" key="3">
    <source>
        <dbReference type="PROSITE" id="PS50887"/>
    </source>
</evidence>
<dbReference type="InterPro" id="IPR000160">
    <property type="entry name" value="GGDEF_dom"/>
</dbReference>
<gene>
    <name evidence="4" type="ORF">HQN59_24960</name>
</gene>
<dbReference type="InterPro" id="IPR029787">
    <property type="entry name" value="Nucleotide_cyclase"/>
</dbReference>
<dbReference type="Proteomes" id="UP000529637">
    <property type="component" value="Unassembled WGS sequence"/>
</dbReference>
<protein>
    <recommendedName>
        <fullName evidence="1">diguanylate cyclase</fullName>
        <ecNumber evidence="1">2.7.7.65</ecNumber>
    </recommendedName>
</protein>
<dbReference type="EMBL" id="JABWMJ010000023">
    <property type="protein sequence ID" value="NUZ08996.1"/>
    <property type="molecule type" value="Genomic_DNA"/>
</dbReference>
<dbReference type="Gene3D" id="3.30.70.270">
    <property type="match status" value="1"/>
</dbReference>
<dbReference type="PANTHER" id="PTHR45138:SF9">
    <property type="entry name" value="DIGUANYLATE CYCLASE DGCM-RELATED"/>
    <property type="match status" value="1"/>
</dbReference>
<feature type="domain" description="GGDEF" evidence="3">
    <location>
        <begin position="182"/>
        <end position="284"/>
    </location>
</feature>
<dbReference type="AlphaFoldDB" id="A0A7Y6NTD4"/>
<evidence type="ECO:0000256" key="1">
    <source>
        <dbReference type="ARBA" id="ARBA00012528"/>
    </source>
</evidence>
<dbReference type="PROSITE" id="PS50887">
    <property type="entry name" value="GGDEF"/>
    <property type="match status" value="1"/>
</dbReference>
<organism evidence="4 5">
    <name type="scientific">Piscinibacter koreensis</name>
    <dbReference type="NCBI Taxonomy" id="2742824"/>
    <lineage>
        <taxon>Bacteria</taxon>
        <taxon>Pseudomonadati</taxon>
        <taxon>Pseudomonadota</taxon>
        <taxon>Betaproteobacteria</taxon>
        <taxon>Burkholderiales</taxon>
        <taxon>Sphaerotilaceae</taxon>
        <taxon>Piscinibacter</taxon>
    </lineage>
</organism>
<proteinExistence type="predicted"/>
<evidence type="ECO:0000313" key="5">
    <source>
        <dbReference type="Proteomes" id="UP000529637"/>
    </source>
</evidence>
<dbReference type="GO" id="GO:0052621">
    <property type="term" value="F:diguanylate cyclase activity"/>
    <property type="evidence" value="ECO:0007669"/>
    <property type="project" value="UniProtKB-EC"/>
</dbReference>
<dbReference type="Pfam" id="PF00990">
    <property type="entry name" value="GGDEF"/>
    <property type="match status" value="1"/>
</dbReference>
<comment type="caution">
    <text evidence="4">The sequence shown here is derived from an EMBL/GenBank/DDBJ whole genome shotgun (WGS) entry which is preliminary data.</text>
</comment>
<dbReference type="GO" id="GO:0005886">
    <property type="term" value="C:plasma membrane"/>
    <property type="evidence" value="ECO:0007669"/>
    <property type="project" value="TreeGrafter"/>
</dbReference>
<sequence>MTDRPGTLLPAEIARLALRRMAELKLPPTPETFAEHYYAVAGASAAPAPPLRAAAAVDHQLLDRIHDVLAKATNVTQELADSVSTCGDEVAASLEGVVANPMPSDAIELLQAVVSTASAMHQTLRASQAELVEARRSLSAIETELKESRHLLEKDPLTGTENRRAMATILEREMARSRREKEPMSVAMVDVDHFKAINDTHGHAAGDAALVHLTQLARAILRGNDAFVRYGGEEFLLVLTGTGTQGAVFVTGRLQQAFGEAAIRSLRRGHHDDDQRRGRNIEGQ</sequence>
<evidence type="ECO:0000256" key="2">
    <source>
        <dbReference type="ARBA" id="ARBA00034247"/>
    </source>
</evidence>
<dbReference type="SMART" id="SM00267">
    <property type="entry name" value="GGDEF"/>
    <property type="match status" value="1"/>
</dbReference>
<dbReference type="GO" id="GO:1902201">
    <property type="term" value="P:negative regulation of bacterial-type flagellum-dependent cell motility"/>
    <property type="evidence" value="ECO:0007669"/>
    <property type="project" value="TreeGrafter"/>
</dbReference>
<keyword evidence="5" id="KW-1185">Reference proteome</keyword>
<dbReference type="InterPro" id="IPR050469">
    <property type="entry name" value="Diguanylate_Cyclase"/>
</dbReference>